<feature type="domain" description="HNH nuclease" evidence="1">
    <location>
        <begin position="161"/>
        <end position="226"/>
    </location>
</feature>
<dbReference type="EMBL" id="JAUDEN010000028">
    <property type="protein sequence ID" value="MDM8326095.1"/>
    <property type="molecule type" value="Genomic_DNA"/>
</dbReference>
<dbReference type="Pfam" id="PF01844">
    <property type="entry name" value="HNH"/>
    <property type="match status" value="1"/>
</dbReference>
<evidence type="ECO:0000259" key="1">
    <source>
        <dbReference type="SMART" id="SM00507"/>
    </source>
</evidence>
<keyword evidence="2" id="KW-0540">Nuclease</keyword>
<dbReference type="InterPro" id="IPR003615">
    <property type="entry name" value="HNH_nuc"/>
</dbReference>
<accession>A0ABT7VK97</accession>
<keyword evidence="2" id="KW-0378">Hydrolase</keyword>
<keyword evidence="2" id="KW-0255">Endonuclease</keyword>
<evidence type="ECO:0000313" key="3">
    <source>
        <dbReference type="Proteomes" id="UP001169458"/>
    </source>
</evidence>
<dbReference type="SMART" id="SM00507">
    <property type="entry name" value="HNHc"/>
    <property type="match status" value="1"/>
</dbReference>
<gene>
    <name evidence="2" type="ORF">QUW60_12800</name>
</gene>
<organism evidence="2 3">
    <name type="scientific">Bacteroides gallinaceum</name>
    <dbReference type="NCBI Taxonomy" id="1462571"/>
    <lineage>
        <taxon>Bacteria</taxon>
        <taxon>Pseudomonadati</taxon>
        <taxon>Bacteroidota</taxon>
        <taxon>Bacteroidia</taxon>
        <taxon>Bacteroidales</taxon>
        <taxon>Bacteroidaceae</taxon>
        <taxon>Bacteroides</taxon>
    </lineage>
</organism>
<dbReference type="InterPro" id="IPR002711">
    <property type="entry name" value="HNH"/>
</dbReference>
<dbReference type="RefSeq" id="WP_009319482.1">
    <property type="nucleotide sequence ID" value="NZ_JAUDCP010000051.1"/>
</dbReference>
<dbReference type="CDD" id="cd00085">
    <property type="entry name" value="HNHc"/>
    <property type="match status" value="1"/>
</dbReference>
<keyword evidence="3" id="KW-1185">Reference proteome</keyword>
<reference evidence="3" key="1">
    <citation type="submission" date="2023-07" db="EMBL/GenBank/DDBJ databases">
        <title>Identification and characterization of horizontal gene transfer across gut microbiota members of farm animals based on homology search.</title>
        <authorList>
            <person name="Schwarzerova J."/>
            <person name="Nykrynova M."/>
            <person name="Jureckova K."/>
            <person name="Cejkova D."/>
            <person name="Rychlik I."/>
        </authorList>
    </citation>
    <scope>NUCLEOTIDE SEQUENCE [LARGE SCALE GENOMIC DNA]</scope>
    <source>
        <strain evidence="3">109_WCHN</strain>
    </source>
</reference>
<evidence type="ECO:0000313" key="2">
    <source>
        <dbReference type="EMBL" id="MDM8326095.1"/>
    </source>
</evidence>
<comment type="caution">
    <text evidence="2">The sequence shown here is derived from an EMBL/GenBank/DDBJ whole genome shotgun (WGS) entry which is preliminary data.</text>
</comment>
<name>A0ABT7VK97_9BACE</name>
<dbReference type="GO" id="GO:0004519">
    <property type="term" value="F:endonuclease activity"/>
    <property type="evidence" value="ECO:0007669"/>
    <property type="project" value="UniProtKB-KW"/>
</dbReference>
<protein>
    <submittedName>
        <fullName evidence="2">HNH endonuclease</fullName>
    </submittedName>
</protein>
<sequence length="247" mass="28997">MKKLGRIIISVSELMENLSQIDAYLSDDNEEHYNNVRKLIGNGIDFVVYKSRGDNHFAPSRFIGYLQNDIITHFIKNNGKHGSKTTQAINKILGYTCEYDKSIDKEYLVFCKKNGIIPRKMIKRKRKFWILDNDSNTRYENEYYEGAKQQVLVNKYERNPIARKMCIQKYGCICNICQFDFEKEYGELGKDFIHVHHITPISENKGKSYKVDYENDLIPVCPNCHAILHRSNISIDTLKDIVRKNRR</sequence>
<dbReference type="Proteomes" id="UP001169458">
    <property type="component" value="Unassembled WGS sequence"/>
</dbReference>
<proteinExistence type="predicted"/>